<comment type="similarity">
    <text evidence="3 10">Belongs to the FKBP-type PPIase family.</text>
</comment>
<comment type="caution">
    <text evidence="12">The sequence shown here is derived from an EMBL/GenBank/DDBJ whole genome shotgun (WGS) entry which is preliminary data.</text>
</comment>
<dbReference type="InterPro" id="IPR046357">
    <property type="entry name" value="PPIase_dom_sf"/>
</dbReference>
<evidence type="ECO:0000256" key="1">
    <source>
        <dbReference type="ARBA" id="ARBA00000971"/>
    </source>
</evidence>
<evidence type="ECO:0000313" key="12">
    <source>
        <dbReference type="EMBL" id="MFC3031896.1"/>
    </source>
</evidence>
<dbReference type="SUPFAM" id="SSF54534">
    <property type="entry name" value="FKBP-like"/>
    <property type="match status" value="1"/>
</dbReference>
<dbReference type="PANTHER" id="PTHR47861">
    <property type="entry name" value="FKBP-TYPE PEPTIDYL-PROLYL CIS-TRANS ISOMERASE SLYD"/>
    <property type="match status" value="1"/>
</dbReference>
<keyword evidence="7 9" id="KW-0413">Isomerase</keyword>
<evidence type="ECO:0000256" key="3">
    <source>
        <dbReference type="ARBA" id="ARBA00006577"/>
    </source>
</evidence>
<proteinExistence type="inferred from homology"/>
<evidence type="ECO:0000313" key="13">
    <source>
        <dbReference type="Proteomes" id="UP001595453"/>
    </source>
</evidence>
<evidence type="ECO:0000256" key="4">
    <source>
        <dbReference type="ARBA" id="ARBA00022490"/>
    </source>
</evidence>
<dbReference type="RefSeq" id="WP_377121590.1">
    <property type="nucleotide sequence ID" value="NZ_JBHRSD010000010.1"/>
</dbReference>
<sequence length="179" mass="19553">MKIAQNSVVKLHYAVLDNDQNTIDNTFDDEPMEVIIGSGYLIPGLEEALIGKQAGDTLSVNVPPEKGYGERFDDLTQAVPKSMFEGMDIEVGMQFRATTDEGDQLVVIIGIEEEDVIVDANHPLSGIALNFDVEVLDVREATAEELAHGHVHGQGGCGHDHDHDHDHQHGDGCCDHDHH</sequence>
<dbReference type="Gene3D" id="3.10.50.40">
    <property type="match status" value="1"/>
</dbReference>
<name>A0ABV7CH51_9GAMM</name>
<comment type="subcellular location">
    <subcellularLocation>
        <location evidence="2">Cytoplasm</location>
    </subcellularLocation>
</comment>
<keyword evidence="6" id="KW-0143">Chaperone</keyword>
<dbReference type="PROSITE" id="PS50059">
    <property type="entry name" value="FKBP_PPIASE"/>
    <property type="match status" value="1"/>
</dbReference>
<accession>A0ABV7CH51</accession>
<keyword evidence="13" id="KW-1185">Reference proteome</keyword>
<evidence type="ECO:0000256" key="7">
    <source>
        <dbReference type="ARBA" id="ARBA00023235"/>
    </source>
</evidence>
<dbReference type="Proteomes" id="UP001595453">
    <property type="component" value="Unassembled WGS sequence"/>
</dbReference>
<evidence type="ECO:0000256" key="8">
    <source>
        <dbReference type="ARBA" id="ARBA00037071"/>
    </source>
</evidence>
<dbReference type="GO" id="GO:0003755">
    <property type="term" value="F:peptidyl-prolyl cis-trans isomerase activity"/>
    <property type="evidence" value="ECO:0007669"/>
    <property type="project" value="UniProtKB-EC"/>
</dbReference>
<dbReference type="InterPro" id="IPR001179">
    <property type="entry name" value="PPIase_FKBP_dom"/>
</dbReference>
<dbReference type="PANTHER" id="PTHR47861:SF3">
    <property type="entry name" value="FKBP-TYPE PEPTIDYL-PROLYL CIS-TRANS ISOMERASE SLYD"/>
    <property type="match status" value="1"/>
</dbReference>
<reference evidence="13" key="1">
    <citation type="journal article" date="2019" name="Int. J. Syst. Evol. Microbiol.">
        <title>The Global Catalogue of Microorganisms (GCM) 10K type strain sequencing project: providing services to taxonomists for standard genome sequencing and annotation.</title>
        <authorList>
            <consortium name="The Broad Institute Genomics Platform"/>
            <consortium name="The Broad Institute Genome Sequencing Center for Infectious Disease"/>
            <person name="Wu L."/>
            <person name="Ma J."/>
        </authorList>
    </citation>
    <scope>NUCLEOTIDE SEQUENCE [LARGE SCALE GENOMIC DNA]</scope>
    <source>
        <strain evidence="13">KCTC 42730</strain>
    </source>
</reference>
<evidence type="ECO:0000256" key="10">
    <source>
        <dbReference type="RuleBase" id="RU003915"/>
    </source>
</evidence>
<protein>
    <recommendedName>
        <fullName evidence="10">Peptidyl-prolyl cis-trans isomerase</fullName>
        <ecNumber evidence="10">5.2.1.8</ecNumber>
    </recommendedName>
</protein>
<evidence type="ECO:0000259" key="11">
    <source>
        <dbReference type="PROSITE" id="PS50059"/>
    </source>
</evidence>
<comment type="function">
    <text evidence="8">Also involved in hydrogenase metallocenter assembly, probably by participating in the nickel insertion step. This function in hydrogenase biosynthesis requires chaperone activity and the presence of the metal-binding domain, but not PPIase activity.</text>
</comment>
<evidence type="ECO:0000256" key="6">
    <source>
        <dbReference type="ARBA" id="ARBA00023186"/>
    </source>
</evidence>
<keyword evidence="5 9" id="KW-0697">Rotamase</keyword>
<evidence type="ECO:0000256" key="9">
    <source>
        <dbReference type="PROSITE-ProRule" id="PRU00277"/>
    </source>
</evidence>
<keyword evidence="4" id="KW-0963">Cytoplasm</keyword>
<dbReference type="EMBL" id="JBHRSD010000010">
    <property type="protein sequence ID" value="MFC3031896.1"/>
    <property type="molecule type" value="Genomic_DNA"/>
</dbReference>
<comment type="catalytic activity">
    <reaction evidence="1 9 10">
        <text>[protein]-peptidylproline (omega=180) = [protein]-peptidylproline (omega=0)</text>
        <dbReference type="Rhea" id="RHEA:16237"/>
        <dbReference type="Rhea" id="RHEA-COMP:10747"/>
        <dbReference type="Rhea" id="RHEA-COMP:10748"/>
        <dbReference type="ChEBI" id="CHEBI:83833"/>
        <dbReference type="ChEBI" id="CHEBI:83834"/>
        <dbReference type="EC" id="5.2.1.8"/>
    </reaction>
</comment>
<dbReference type="Pfam" id="PF00254">
    <property type="entry name" value="FKBP_C"/>
    <property type="match status" value="1"/>
</dbReference>
<gene>
    <name evidence="12" type="ORF">ACFOEE_05140</name>
</gene>
<evidence type="ECO:0000256" key="2">
    <source>
        <dbReference type="ARBA" id="ARBA00004496"/>
    </source>
</evidence>
<feature type="domain" description="PPIase FKBP-type" evidence="11">
    <location>
        <begin position="6"/>
        <end position="91"/>
    </location>
</feature>
<dbReference type="EC" id="5.2.1.8" evidence="10"/>
<evidence type="ECO:0000256" key="5">
    <source>
        <dbReference type="ARBA" id="ARBA00023110"/>
    </source>
</evidence>
<organism evidence="12 13">
    <name type="scientific">Pseudoalteromonas fenneropenaei</name>
    <dbReference type="NCBI Taxonomy" id="1737459"/>
    <lineage>
        <taxon>Bacteria</taxon>
        <taxon>Pseudomonadati</taxon>
        <taxon>Pseudomonadota</taxon>
        <taxon>Gammaproteobacteria</taxon>
        <taxon>Alteromonadales</taxon>
        <taxon>Pseudoalteromonadaceae</taxon>
        <taxon>Pseudoalteromonas</taxon>
    </lineage>
</organism>